<dbReference type="EMBL" id="RBNI01007450">
    <property type="protein sequence ID" value="RUP45336.1"/>
    <property type="molecule type" value="Genomic_DNA"/>
</dbReference>
<protein>
    <submittedName>
        <fullName evidence="3">Uncharacterized protein</fullName>
    </submittedName>
</protein>
<name>A0A433D3A9_9FUNG</name>
<keyword evidence="2" id="KW-0472">Membrane</keyword>
<keyword evidence="4" id="KW-1185">Reference proteome</keyword>
<keyword evidence="2" id="KW-0812">Transmembrane</keyword>
<feature type="transmembrane region" description="Helical" evidence="2">
    <location>
        <begin position="72"/>
        <end position="102"/>
    </location>
</feature>
<evidence type="ECO:0000256" key="2">
    <source>
        <dbReference type="SAM" id="Phobius"/>
    </source>
</evidence>
<reference evidence="3 4" key="1">
    <citation type="journal article" date="2018" name="New Phytol.">
        <title>Phylogenomics of Endogonaceae and evolution of mycorrhizas within Mucoromycota.</title>
        <authorList>
            <person name="Chang Y."/>
            <person name="Desiro A."/>
            <person name="Na H."/>
            <person name="Sandor L."/>
            <person name="Lipzen A."/>
            <person name="Clum A."/>
            <person name="Barry K."/>
            <person name="Grigoriev I.V."/>
            <person name="Martin F.M."/>
            <person name="Stajich J.E."/>
            <person name="Smith M.E."/>
            <person name="Bonito G."/>
            <person name="Spatafora J.W."/>
        </authorList>
    </citation>
    <scope>NUCLEOTIDE SEQUENCE [LARGE SCALE GENOMIC DNA]</scope>
    <source>
        <strain evidence="3 4">GMNB39</strain>
    </source>
</reference>
<sequence length="315" mass="33969">MERSTFAFLLQLTSILRPNDPNMTLGSTLTVIIALVLVTTAASATNIANIVLSARLLSVFPDVEPCASGNRLRIFVIGGIVSSAVTLLGATNTCLFTVLVWFLTRDYLHGGLFVAMTGCNGLLSFFQVAWAILAGAVMLLHDIGTHSSDEICLFFVPMVRPPPHPKVPSGDPKHHPAKRNTRLSTTQPGSPSPLFGPVLLSALFRFSLQSTPSLESDKVPGTEDMVDSAAGSYPPRLVNRFLKEEAEGEVRVMTKGFEIIQRQLVEHIRAAPNVRILSDQSSAAPITGFGINPQIRSQYPLTLVAVNDRDILAVG</sequence>
<organism evidence="3 4">
    <name type="scientific">Jimgerdemannia flammicorona</name>
    <dbReference type="NCBI Taxonomy" id="994334"/>
    <lineage>
        <taxon>Eukaryota</taxon>
        <taxon>Fungi</taxon>
        <taxon>Fungi incertae sedis</taxon>
        <taxon>Mucoromycota</taxon>
        <taxon>Mucoromycotina</taxon>
        <taxon>Endogonomycetes</taxon>
        <taxon>Endogonales</taxon>
        <taxon>Endogonaceae</taxon>
        <taxon>Jimgerdemannia</taxon>
    </lineage>
</organism>
<feature type="transmembrane region" description="Helical" evidence="2">
    <location>
        <begin position="28"/>
        <end position="52"/>
    </location>
</feature>
<proteinExistence type="predicted"/>
<dbReference type="Proteomes" id="UP000268093">
    <property type="component" value="Unassembled WGS sequence"/>
</dbReference>
<evidence type="ECO:0000313" key="4">
    <source>
        <dbReference type="Proteomes" id="UP000268093"/>
    </source>
</evidence>
<gene>
    <name evidence="3" type="ORF">BC936DRAFT_148301</name>
</gene>
<comment type="caution">
    <text evidence="3">The sequence shown here is derived from an EMBL/GenBank/DDBJ whole genome shotgun (WGS) entry which is preliminary data.</text>
</comment>
<evidence type="ECO:0000256" key="1">
    <source>
        <dbReference type="SAM" id="MobiDB-lite"/>
    </source>
</evidence>
<dbReference type="AlphaFoldDB" id="A0A433D3A9"/>
<keyword evidence="2" id="KW-1133">Transmembrane helix</keyword>
<evidence type="ECO:0000313" key="3">
    <source>
        <dbReference type="EMBL" id="RUP45336.1"/>
    </source>
</evidence>
<feature type="region of interest" description="Disordered" evidence="1">
    <location>
        <begin position="165"/>
        <end position="192"/>
    </location>
</feature>
<accession>A0A433D3A9</accession>